<evidence type="ECO:0000256" key="5">
    <source>
        <dbReference type="SAM" id="SignalP"/>
    </source>
</evidence>
<evidence type="ECO:0000256" key="1">
    <source>
        <dbReference type="ARBA" id="ARBA00012346"/>
    </source>
</evidence>
<keyword evidence="2" id="KW-0456">Lyase</keyword>
<keyword evidence="5" id="KW-0732">Signal</keyword>
<feature type="binding site" evidence="4">
    <location>
        <position position="151"/>
    </location>
    <ligand>
        <name>substrate</name>
    </ligand>
</feature>
<evidence type="ECO:0000256" key="2">
    <source>
        <dbReference type="ARBA" id="ARBA00023239"/>
    </source>
</evidence>
<feature type="active site" description="Proton acceptor" evidence="3">
    <location>
        <position position="101"/>
    </location>
</feature>
<dbReference type="AlphaFoldDB" id="A0A2S2PM76"/>
<dbReference type="InterPro" id="IPR013024">
    <property type="entry name" value="GGCT-like"/>
</dbReference>
<dbReference type="SUPFAM" id="SSF110857">
    <property type="entry name" value="Gamma-glutamyl cyclotransferase-like"/>
    <property type="match status" value="1"/>
</dbReference>
<dbReference type="EC" id="4.3.2.9" evidence="1"/>
<reference evidence="6" key="1">
    <citation type="submission" date="2018-04" db="EMBL/GenBank/DDBJ databases">
        <title>Transcriptome of Schizaphis graminum biotype I.</title>
        <authorList>
            <person name="Scully E.D."/>
            <person name="Geib S.M."/>
            <person name="Palmer N.A."/>
            <person name="Koch K."/>
            <person name="Bradshaw J."/>
            <person name="Heng-Moss T."/>
            <person name="Sarath G."/>
        </authorList>
    </citation>
    <scope>NUCLEOTIDE SEQUENCE</scope>
</reference>
<dbReference type="Pfam" id="PF13772">
    <property type="entry name" value="AIG2_2"/>
    <property type="match status" value="1"/>
</dbReference>
<protein>
    <recommendedName>
        <fullName evidence="1">gamma-glutamylcyclotransferase</fullName>
        <ecNumber evidence="1">4.3.2.9</ecNumber>
    </recommendedName>
</protein>
<dbReference type="GO" id="GO:0003839">
    <property type="term" value="F:gamma-glutamylcyclotransferase activity"/>
    <property type="evidence" value="ECO:0007669"/>
    <property type="project" value="UniProtKB-EC"/>
</dbReference>
<dbReference type="EMBL" id="GGMR01017894">
    <property type="protein sequence ID" value="MBY30513.1"/>
    <property type="molecule type" value="Transcribed_RNA"/>
</dbReference>
<sequence>MQITWLLFYTLFFSIVAANDMNKFVYFAYGSNLLAERIHIQNPTAVRIGAGKLNGYRLDFNEFSSFWEGCPSTVVPDPNEHVWGALWQLNISDLNHLDQQEGVGIKMYLPFEVNIVTSNGDNVLSRCYKLVNQPLVKQIPLPLDRRPSKAYLETILLGAKETGLPLDYLQFLNEILDNGKNGPKMPWLKREPLKKTDF</sequence>
<feature type="signal peptide" evidence="5">
    <location>
        <begin position="1"/>
        <end position="18"/>
    </location>
</feature>
<proteinExistence type="predicted"/>
<accession>A0A2S2PM76</accession>
<evidence type="ECO:0000256" key="3">
    <source>
        <dbReference type="PIRSR" id="PIRSR617939-1"/>
    </source>
</evidence>
<keyword evidence="6" id="KW-0808">Transferase</keyword>
<dbReference type="Gene3D" id="3.10.490.10">
    <property type="entry name" value="Gamma-glutamyl cyclotransferase-like"/>
    <property type="match status" value="1"/>
</dbReference>
<feature type="chain" id="PRO_5015417726" description="gamma-glutamylcyclotransferase" evidence="5">
    <location>
        <begin position="19"/>
        <end position="198"/>
    </location>
</feature>
<dbReference type="GO" id="GO:0016740">
    <property type="term" value="F:transferase activity"/>
    <property type="evidence" value="ECO:0007669"/>
    <property type="project" value="UniProtKB-KW"/>
</dbReference>
<gene>
    <name evidence="6" type="primary">GGCT</name>
    <name evidence="6" type="ORF">g.106584</name>
</gene>
<evidence type="ECO:0000256" key="4">
    <source>
        <dbReference type="PIRSR" id="PIRSR617939-2"/>
    </source>
</evidence>
<dbReference type="PANTHER" id="PTHR12935:SF0">
    <property type="entry name" value="GAMMA-GLUTAMYLCYCLOTRANSFERASE"/>
    <property type="match status" value="1"/>
</dbReference>
<evidence type="ECO:0000313" key="6">
    <source>
        <dbReference type="EMBL" id="MBY30513.1"/>
    </source>
</evidence>
<organism evidence="6">
    <name type="scientific">Schizaphis graminum</name>
    <name type="common">Green bug aphid</name>
    <dbReference type="NCBI Taxonomy" id="13262"/>
    <lineage>
        <taxon>Eukaryota</taxon>
        <taxon>Metazoa</taxon>
        <taxon>Ecdysozoa</taxon>
        <taxon>Arthropoda</taxon>
        <taxon>Hexapoda</taxon>
        <taxon>Insecta</taxon>
        <taxon>Pterygota</taxon>
        <taxon>Neoptera</taxon>
        <taxon>Paraneoptera</taxon>
        <taxon>Hemiptera</taxon>
        <taxon>Sternorrhyncha</taxon>
        <taxon>Aphidomorpha</taxon>
        <taxon>Aphidoidea</taxon>
        <taxon>Aphididae</taxon>
        <taxon>Aphidini</taxon>
        <taxon>Schizaphis</taxon>
    </lineage>
</organism>
<dbReference type="CDD" id="cd06661">
    <property type="entry name" value="GGCT_like"/>
    <property type="match status" value="1"/>
</dbReference>
<dbReference type="InterPro" id="IPR036568">
    <property type="entry name" value="GGCT-like_sf"/>
</dbReference>
<name>A0A2S2PM76_SCHGA</name>
<dbReference type="InterPro" id="IPR017939">
    <property type="entry name" value="G-Glutamylcylcotransferase"/>
</dbReference>
<dbReference type="PANTHER" id="PTHR12935">
    <property type="entry name" value="GAMMA-GLUTAMYLCYCLOTRANSFERASE"/>
    <property type="match status" value="1"/>
</dbReference>
<feature type="binding site" evidence="4">
    <location>
        <begin position="26"/>
        <end position="31"/>
    </location>
    <ligand>
        <name>substrate</name>
    </ligand>
</feature>